<keyword evidence="1" id="KW-0812">Transmembrane</keyword>
<accession>A0A1H1Q6Y5</accession>
<keyword evidence="3" id="KW-1185">Reference proteome</keyword>
<evidence type="ECO:0000256" key="1">
    <source>
        <dbReference type="SAM" id="Phobius"/>
    </source>
</evidence>
<dbReference type="PANTHER" id="PTHR36974">
    <property type="entry name" value="MEMBRANE PROTEIN-RELATED"/>
    <property type="match status" value="1"/>
</dbReference>
<evidence type="ECO:0000313" key="3">
    <source>
        <dbReference type="Proteomes" id="UP000199597"/>
    </source>
</evidence>
<organism evidence="2 3">
    <name type="scientific">Brevibacterium siliguriense</name>
    <dbReference type="NCBI Taxonomy" id="1136497"/>
    <lineage>
        <taxon>Bacteria</taxon>
        <taxon>Bacillati</taxon>
        <taxon>Actinomycetota</taxon>
        <taxon>Actinomycetes</taxon>
        <taxon>Micrococcales</taxon>
        <taxon>Brevibacteriaceae</taxon>
        <taxon>Brevibacterium</taxon>
    </lineage>
</organism>
<dbReference type="RefSeq" id="WP_197678193.1">
    <property type="nucleotide sequence ID" value="NZ_LT629766.1"/>
</dbReference>
<reference evidence="3" key="1">
    <citation type="submission" date="2016-10" db="EMBL/GenBank/DDBJ databases">
        <authorList>
            <person name="Varghese N."/>
            <person name="Submissions S."/>
        </authorList>
    </citation>
    <scope>NUCLEOTIDE SEQUENCE [LARGE SCALE GENOMIC DNA]</scope>
    <source>
        <strain evidence="3">DSM 23676</strain>
    </source>
</reference>
<keyword evidence="1" id="KW-1133">Transmembrane helix</keyword>
<keyword evidence="1" id="KW-0472">Membrane</keyword>
<name>A0A1H1Q6Y5_9MICO</name>
<dbReference type="PANTHER" id="PTHR36974:SF1">
    <property type="entry name" value="DOXX FAMILY MEMBRANE PROTEIN"/>
    <property type="match status" value="1"/>
</dbReference>
<evidence type="ECO:0000313" key="2">
    <source>
        <dbReference type="EMBL" id="SDS19160.1"/>
    </source>
</evidence>
<protein>
    <submittedName>
        <fullName evidence="2">Uncharacterized membrane protein</fullName>
    </submittedName>
</protein>
<sequence>MTSWHVAIRYGLAVMFAVTGFSHFVGMREALIDMVPPWLPSTVALVTVSGVFELLGAIGLLIKPTRLWAAGGLRLTLILTLPVNVHLALTGENLPWDGHLLPRTLMQVLFLAAVLAVLIRDLRARRGARRRLAPGESTKPSTS</sequence>
<feature type="transmembrane region" description="Helical" evidence="1">
    <location>
        <begin position="105"/>
        <end position="122"/>
    </location>
</feature>
<feature type="transmembrane region" description="Helical" evidence="1">
    <location>
        <begin position="7"/>
        <end position="26"/>
    </location>
</feature>
<gene>
    <name evidence="2" type="ORF">SAMN04489752_1176</name>
</gene>
<dbReference type="Proteomes" id="UP000199597">
    <property type="component" value="Chromosome I"/>
</dbReference>
<proteinExistence type="predicted"/>
<feature type="transmembrane region" description="Helical" evidence="1">
    <location>
        <begin position="67"/>
        <end position="85"/>
    </location>
</feature>
<dbReference type="EMBL" id="LT629766">
    <property type="protein sequence ID" value="SDS19160.1"/>
    <property type="molecule type" value="Genomic_DNA"/>
</dbReference>
<dbReference type="AlphaFoldDB" id="A0A1H1Q6Y5"/>
<feature type="transmembrane region" description="Helical" evidence="1">
    <location>
        <begin position="38"/>
        <end position="60"/>
    </location>
</feature>